<sequence length="276" mass="30654">MILEVGEAFIHAEVFHVAAATISSILKPVRRLARHCLVFVFMPVLNALSHRAYAQFLPDRYSGADVEIRRLRKLWDTGRLGNNGGDHARLFFLTASIQSLESARLPGAFAELGVFKGNSARIMHEMAPERDLFLFDTFEGLPEEHVTADPAQTRVGGFASSLSEVRRFVGEGPRIHYCQGIFPETAELVPEDVRFALVHLDCDLYVPTKAALEFFYPRMTPGGLLIVHDYHSGYWPGVTAAADEFLADKPEGLVYIPDKSGSAALVRQHDMNSKPT</sequence>
<dbReference type="OrthoDB" id="9811332at2"/>
<keyword evidence="2" id="KW-1185">Reference proteome</keyword>
<accession>A0A8G2BJZ6</accession>
<keyword evidence="1" id="KW-0808">Transferase</keyword>
<dbReference type="PANTHER" id="PTHR40036:SF1">
    <property type="entry name" value="MACROCIN O-METHYLTRANSFERASE"/>
    <property type="match status" value="1"/>
</dbReference>
<dbReference type="AlphaFoldDB" id="A0A8G2BJZ6"/>
<gene>
    <name evidence="1" type="ORF">SAMN05660686_03473</name>
</gene>
<dbReference type="Gene3D" id="3.40.50.150">
    <property type="entry name" value="Vaccinia Virus protein VP39"/>
    <property type="match status" value="1"/>
</dbReference>
<protein>
    <submittedName>
        <fullName evidence="1">Macrocin-O-methyltransferase (TylF)</fullName>
    </submittedName>
</protein>
<dbReference type="PANTHER" id="PTHR40036">
    <property type="entry name" value="MACROCIN O-METHYLTRANSFERASE"/>
    <property type="match status" value="1"/>
</dbReference>
<dbReference type="GO" id="GO:0032259">
    <property type="term" value="P:methylation"/>
    <property type="evidence" value="ECO:0007669"/>
    <property type="project" value="UniProtKB-KW"/>
</dbReference>
<reference evidence="1 2" key="1">
    <citation type="submission" date="2016-10" db="EMBL/GenBank/DDBJ databases">
        <authorList>
            <person name="Varghese N."/>
            <person name="Submissions S."/>
        </authorList>
    </citation>
    <scope>NUCLEOTIDE SEQUENCE [LARGE SCALE GENOMIC DNA]</scope>
    <source>
        <strain evidence="1 2">DSM 18839</strain>
    </source>
</reference>
<dbReference type="EMBL" id="FNBW01000011">
    <property type="protein sequence ID" value="SDG14128.1"/>
    <property type="molecule type" value="Genomic_DNA"/>
</dbReference>
<keyword evidence="1" id="KW-0489">Methyltransferase</keyword>
<dbReference type="GO" id="GO:0008168">
    <property type="term" value="F:methyltransferase activity"/>
    <property type="evidence" value="ECO:0007669"/>
    <property type="project" value="UniProtKB-KW"/>
</dbReference>
<dbReference type="Pfam" id="PF05711">
    <property type="entry name" value="TylF"/>
    <property type="match status" value="1"/>
</dbReference>
<dbReference type="InterPro" id="IPR008884">
    <property type="entry name" value="TylF_MeTrfase"/>
</dbReference>
<proteinExistence type="predicted"/>
<name>A0A8G2BJZ6_9PROT</name>
<dbReference type="RefSeq" id="WP_093152228.1">
    <property type="nucleotide sequence ID" value="NZ_FNBW01000011.1"/>
</dbReference>
<dbReference type="Proteomes" id="UP000198615">
    <property type="component" value="Unassembled WGS sequence"/>
</dbReference>
<evidence type="ECO:0000313" key="1">
    <source>
        <dbReference type="EMBL" id="SDG14128.1"/>
    </source>
</evidence>
<organism evidence="1 2">
    <name type="scientific">Thalassobaculum litoreum DSM 18839</name>
    <dbReference type="NCBI Taxonomy" id="1123362"/>
    <lineage>
        <taxon>Bacteria</taxon>
        <taxon>Pseudomonadati</taxon>
        <taxon>Pseudomonadota</taxon>
        <taxon>Alphaproteobacteria</taxon>
        <taxon>Rhodospirillales</taxon>
        <taxon>Thalassobaculaceae</taxon>
        <taxon>Thalassobaculum</taxon>
    </lineage>
</organism>
<dbReference type="InterPro" id="IPR029063">
    <property type="entry name" value="SAM-dependent_MTases_sf"/>
</dbReference>
<evidence type="ECO:0000313" key="2">
    <source>
        <dbReference type="Proteomes" id="UP000198615"/>
    </source>
</evidence>
<dbReference type="SUPFAM" id="SSF53335">
    <property type="entry name" value="S-adenosyl-L-methionine-dependent methyltransferases"/>
    <property type="match status" value="1"/>
</dbReference>
<comment type="caution">
    <text evidence="1">The sequence shown here is derived from an EMBL/GenBank/DDBJ whole genome shotgun (WGS) entry which is preliminary data.</text>
</comment>